<dbReference type="EMBL" id="SSGD01000158">
    <property type="protein sequence ID" value="TXI50256.1"/>
    <property type="molecule type" value="Genomic_DNA"/>
</dbReference>
<dbReference type="GO" id="GO:0003677">
    <property type="term" value="F:DNA binding"/>
    <property type="evidence" value="ECO:0007669"/>
    <property type="project" value="UniProtKB-UniRule"/>
</dbReference>
<gene>
    <name evidence="7" type="ORF">BST15_16575</name>
    <name evidence="8" type="ORF">E6Q54_21650</name>
    <name evidence="6" type="ORF">WR43_15225</name>
</gene>
<keyword evidence="2" id="KW-0233">DNA recombination</keyword>
<dbReference type="Gene3D" id="1.10.443.10">
    <property type="entry name" value="Intergrase catalytic core"/>
    <property type="match status" value="1"/>
</dbReference>
<dbReference type="InterPro" id="IPR044068">
    <property type="entry name" value="CB"/>
</dbReference>
<evidence type="ECO:0000256" key="2">
    <source>
        <dbReference type="ARBA" id="ARBA00023172"/>
    </source>
</evidence>
<reference evidence="9" key="1">
    <citation type="submission" date="2015-04" db="EMBL/GenBank/DDBJ databases">
        <title>Genome sequence of Mycobacterium arupense GUC1.</title>
        <authorList>
            <person name="Greninger A.L."/>
            <person name="Cunningham G."/>
            <person name="Chiu C.Y."/>
            <person name="Miller S."/>
        </authorList>
    </citation>
    <scope>NUCLEOTIDE SEQUENCE [LARGE SCALE GENOMIC DNA]</scope>
    <source>
        <strain evidence="9">GUC1</strain>
    </source>
</reference>
<reference evidence="7 10" key="3">
    <citation type="submission" date="2016-12" db="EMBL/GenBank/DDBJ databases">
        <title>The new phylogeny of genus Mycobacterium.</title>
        <authorList>
            <person name="Tortoli E."/>
            <person name="Trovato A."/>
            <person name="Cirillo D.M."/>
        </authorList>
    </citation>
    <scope>NUCLEOTIDE SEQUENCE [LARGE SCALE GENOMIC DNA]</scope>
    <source>
        <strain evidence="7 10">DSM 44942</strain>
    </source>
</reference>
<dbReference type="PANTHER" id="PTHR30349:SF88">
    <property type="entry name" value="BLL1584 PROTEIN"/>
    <property type="match status" value="1"/>
</dbReference>
<dbReference type="Proteomes" id="UP000192327">
    <property type="component" value="Unassembled WGS sequence"/>
</dbReference>
<name>A0A0F5MUC8_9MYCO</name>
<dbReference type="PANTHER" id="PTHR30349">
    <property type="entry name" value="PHAGE INTEGRASE-RELATED"/>
    <property type="match status" value="1"/>
</dbReference>
<accession>A0A0F5MUC8</accession>
<protein>
    <submittedName>
        <fullName evidence="6 7">Integrase</fullName>
    </submittedName>
</protein>
<evidence type="ECO:0000259" key="4">
    <source>
        <dbReference type="PROSITE" id="PS51898"/>
    </source>
</evidence>
<dbReference type="PROSITE" id="PS51900">
    <property type="entry name" value="CB"/>
    <property type="match status" value="1"/>
</dbReference>
<feature type="domain" description="Core-binding (CB)" evidence="5">
    <location>
        <begin position="71"/>
        <end position="158"/>
    </location>
</feature>
<feature type="domain" description="Tyr recombinase" evidence="4">
    <location>
        <begin position="180"/>
        <end position="362"/>
    </location>
</feature>
<evidence type="ECO:0000313" key="6">
    <source>
        <dbReference type="EMBL" id="KKB98291.1"/>
    </source>
</evidence>
<evidence type="ECO:0000256" key="3">
    <source>
        <dbReference type="PROSITE-ProRule" id="PRU01248"/>
    </source>
</evidence>
<evidence type="ECO:0000259" key="5">
    <source>
        <dbReference type="PROSITE" id="PS51900"/>
    </source>
</evidence>
<dbReference type="OrthoDB" id="1822491at2"/>
<comment type="caution">
    <text evidence="6">The sequence shown here is derived from an EMBL/GenBank/DDBJ whole genome shotgun (WGS) entry which is preliminary data.</text>
</comment>
<dbReference type="GO" id="GO:0015074">
    <property type="term" value="P:DNA integration"/>
    <property type="evidence" value="ECO:0007669"/>
    <property type="project" value="UniProtKB-KW"/>
</dbReference>
<dbReference type="InterPro" id="IPR013762">
    <property type="entry name" value="Integrase-like_cat_sf"/>
</dbReference>
<organism evidence="6 9">
    <name type="scientific">Mycolicibacter arupensis</name>
    <dbReference type="NCBI Taxonomy" id="342002"/>
    <lineage>
        <taxon>Bacteria</taxon>
        <taxon>Bacillati</taxon>
        <taxon>Actinomycetota</taxon>
        <taxon>Actinomycetes</taxon>
        <taxon>Mycobacteriales</taxon>
        <taxon>Mycobacteriaceae</taxon>
        <taxon>Mycolicibacter</taxon>
    </lineage>
</organism>
<dbReference type="Pfam" id="PF00589">
    <property type="entry name" value="Phage_integrase"/>
    <property type="match status" value="1"/>
</dbReference>
<dbReference type="InterPro" id="IPR050090">
    <property type="entry name" value="Tyrosine_recombinase_XerCD"/>
</dbReference>
<dbReference type="CDD" id="cd01189">
    <property type="entry name" value="INT_ICEBs1_C_like"/>
    <property type="match status" value="1"/>
</dbReference>
<dbReference type="EMBL" id="MVHH01000043">
    <property type="protein sequence ID" value="OQZ94382.1"/>
    <property type="molecule type" value="Genomic_DNA"/>
</dbReference>
<evidence type="ECO:0000256" key="1">
    <source>
        <dbReference type="ARBA" id="ARBA00023125"/>
    </source>
</evidence>
<keyword evidence="1 3" id="KW-0238">DNA-binding</keyword>
<evidence type="ECO:0000313" key="8">
    <source>
        <dbReference type="EMBL" id="TXI50256.1"/>
    </source>
</evidence>
<sequence length="369" mass="40945">MASIREVPRKDGTTTYQVLYRIEGRQSSLPCADKKSADALVELIGKVGVQRALEIEGISAHRTRRAPSRSLTVETWLNRYIDHLTGVEQYTIDKYRAYVRNDIAPVLGQLPLTALTEEDISLWVQGMESSTTKRGRPPTPKTIANKHGFLSGALAAAVPRHIGANPAAGRRLPRGDGDDDEIRMLTRKEFKVLRRSLQPHWHPLLDFLVSSGARWGEATALKPADVDRKSGTVKIRRAWKHSPTNGYEIGPTKTKRSNRKINVPGTVLDQLDYGGEWLFTNTVGGPIRYYTFKANVWNPSVAKTKLEPRPTPHALRHTCASWMLAAGIPIAVVSRHLGHENIATTVDIYGSVDRSSFKAAAHVMGKLLK</sequence>
<dbReference type="Proteomes" id="UP000034416">
    <property type="component" value="Unassembled WGS sequence"/>
</dbReference>
<reference evidence="8 11" key="4">
    <citation type="submission" date="2018-09" db="EMBL/GenBank/DDBJ databases">
        <title>Metagenome Assembled Genomes from an Advanced Water Purification Facility.</title>
        <authorList>
            <person name="Stamps B.W."/>
            <person name="Spear J.R."/>
        </authorList>
    </citation>
    <scope>NUCLEOTIDE SEQUENCE [LARGE SCALE GENOMIC DNA]</scope>
    <source>
        <strain evidence="8">Bin_29_2</strain>
    </source>
</reference>
<keyword evidence="10" id="KW-1185">Reference proteome</keyword>
<dbReference type="SUPFAM" id="SSF56349">
    <property type="entry name" value="DNA breaking-rejoining enzymes"/>
    <property type="match status" value="1"/>
</dbReference>
<dbReference type="Gene3D" id="1.10.150.130">
    <property type="match status" value="1"/>
</dbReference>
<reference evidence="6" key="2">
    <citation type="submission" date="2015-04" db="EMBL/GenBank/DDBJ databases">
        <title>Genome sequence of Mycobacterium arupense strain GUC1.</title>
        <authorList>
            <person name="Greninger A.L."/>
            <person name="Cunningham G."/>
            <person name="Chiu C.Y."/>
            <person name="Miller S."/>
        </authorList>
    </citation>
    <scope>NUCLEOTIDE SEQUENCE</scope>
    <source>
        <strain evidence="6">GUC1</strain>
    </source>
</reference>
<dbReference type="InterPro" id="IPR011010">
    <property type="entry name" value="DNA_brk_join_enz"/>
</dbReference>
<dbReference type="InterPro" id="IPR002104">
    <property type="entry name" value="Integrase_catalytic"/>
</dbReference>
<proteinExistence type="predicted"/>
<dbReference type="RefSeq" id="WP_046190448.1">
    <property type="nucleotide sequence ID" value="NZ_JACKUJ010000042.1"/>
</dbReference>
<dbReference type="PATRIC" id="fig|342002.3.peg.3771"/>
<evidence type="ECO:0000313" key="9">
    <source>
        <dbReference type="Proteomes" id="UP000034416"/>
    </source>
</evidence>
<evidence type="ECO:0000313" key="10">
    <source>
        <dbReference type="Proteomes" id="UP000192327"/>
    </source>
</evidence>
<dbReference type="Proteomes" id="UP000321797">
    <property type="component" value="Unassembled WGS sequence"/>
</dbReference>
<dbReference type="EMBL" id="LASW01000077">
    <property type="protein sequence ID" value="KKB98291.1"/>
    <property type="molecule type" value="Genomic_DNA"/>
</dbReference>
<evidence type="ECO:0000313" key="11">
    <source>
        <dbReference type="Proteomes" id="UP000321797"/>
    </source>
</evidence>
<dbReference type="STRING" id="342002.BST15_16575"/>
<dbReference type="PROSITE" id="PS51898">
    <property type="entry name" value="TYR_RECOMBINASE"/>
    <property type="match status" value="1"/>
</dbReference>
<dbReference type="InterPro" id="IPR010998">
    <property type="entry name" value="Integrase_recombinase_N"/>
</dbReference>
<dbReference type="GO" id="GO:0006310">
    <property type="term" value="P:DNA recombination"/>
    <property type="evidence" value="ECO:0007669"/>
    <property type="project" value="UniProtKB-KW"/>
</dbReference>
<evidence type="ECO:0000313" key="7">
    <source>
        <dbReference type="EMBL" id="OQZ94382.1"/>
    </source>
</evidence>
<dbReference type="AlphaFoldDB" id="A0A0F5MUC8"/>